<keyword evidence="2" id="KW-0067">ATP-binding</keyword>
<evidence type="ECO:0000313" key="5">
    <source>
        <dbReference type="EMBL" id="EDK36392.2"/>
    </source>
</evidence>
<dbReference type="PANTHER" id="PTHR47957:SF3">
    <property type="entry name" value="ATP-DEPENDENT HELICASE HRQ1"/>
    <property type="match status" value="1"/>
</dbReference>
<dbReference type="InterPro" id="IPR018973">
    <property type="entry name" value="MZB"/>
</dbReference>
<dbReference type="InterPro" id="IPR027417">
    <property type="entry name" value="P-loop_NTPase"/>
</dbReference>
<dbReference type="SMART" id="SM00490">
    <property type="entry name" value="HELICc"/>
    <property type="match status" value="1"/>
</dbReference>
<dbReference type="EMBL" id="CH408155">
    <property type="protein sequence ID" value="EDK36392.2"/>
    <property type="molecule type" value="Genomic_DNA"/>
</dbReference>
<keyword evidence="1" id="KW-0547">Nucleotide-binding</keyword>
<dbReference type="Pfam" id="PF22982">
    <property type="entry name" value="WHD_HRQ1"/>
    <property type="match status" value="1"/>
</dbReference>
<dbReference type="HOGENOM" id="CLU_000809_1_0_1"/>
<dbReference type="Gene3D" id="3.40.50.300">
    <property type="entry name" value="P-loop containing nucleotide triphosphate hydrolases"/>
    <property type="match status" value="2"/>
</dbReference>
<dbReference type="InterPro" id="IPR014001">
    <property type="entry name" value="Helicase_ATP-bd"/>
</dbReference>
<evidence type="ECO:0000313" key="6">
    <source>
        <dbReference type="Proteomes" id="UP000001997"/>
    </source>
</evidence>
<dbReference type="Pfam" id="PF09369">
    <property type="entry name" value="MZB"/>
    <property type="match status" value="1"/>
</dbReference>
<dbReference type="RefSeq" id="XP_001487113.2">
    <property type="nucleotide sequence ID" value="XM_001487063.1"/>
</dbReference>
<dbReference type="KEGG" id="pgu:PGUG_00490"/>
<dbReference type="CDD" id="cd18797">
    <property type="entry name" value="SF2_C_Hrq"/>
    <property type="match status" value="1"/>
</dbReference>
<dbReference type="CDD" id="cd17923">
    <property type="entry name" value="DEXHc_Hrq1-like"/>
    <property type="match status" value="1"/>
</dbReference>
<dbReference type="PANTHER" id="PTHR47957">
    <property type="entry name" value="ATP-DEPENDENT HELICASE HRQ1"/>
    <property type="match status" value="1"/>
</dbReference>
<dbReference type="GO" id="GO:0000405">
    <property type="term" value="F:bubble DNA binding"/>
    <property type="evidence" value="ECO:0007669"/>
    <property type="project" value="EnsemblFungi"/>
</dbReference>
<reference evidence="5 6" key="1">
    <citation type="journal article" date="2009" name="Nature">
        <title>Evolution of pathogenicity and sexual reproduction in eight Candida genomes.</title>
        <authorList>
            <person name="Butler G."/>
            <person name="Rasmussen M.D."/>
            <person name="Lin M.F."/>
            <person name="Santos M.A."/>
            <person name="Sakthikumar S."/>
            <person name="Munro C.A."/>
            <person name="Rheinbay E."/>
            <person name="Grabherr M."/>
            <person name="Forche A."/>
            <person name="Reedy J.L."/>
            <person name="Agrafioti I."/>
            <person name="Arnaud M.B."/>
            <person name="Bates S."/>
            <person name="Brown A.J."/>
            <person name="Brunke S."/>
            <person name="Costanzo M.C."/>
            <person name="Fitzpatrick D.A."/>
            <person name="de Groot P.W."/>
            <person name="Harris D."/>
            <person name="Hoyer L.L."/>
            <person name="Hube B."/>
            <person name="Klis F.M."/>
            <person name="Kodira C."/>
            <person name="Lennard N."/>
            <person name="Logue M.E."/>
            <person name="Martin R."/>
            <person name="Neiman A.M."/>
            <person name="Nikolaou E."/>
            <person name="Quail M.A."/>
            <person name="Quinn J."/>
            <person name="Santos M.C."/>
            <person name="Schmitzberger F.F."/>
            <person name="Sherlock G."/>
            <person name="Shah P."/>
            <person name="Silverstein K.A."/>
            <person name="Skrzypek M.S."/>
            <person name="Soll D."/>
            <person name="Staggs R."/>
            <person name="Stansfield I."/>
            <person name="Stumpf M.P."/>
            <person name="Sudbery P.E."/>
            <person name="Srikantha T."/>
            <person name="Zeng Q."/>
            <person name="Berman J."/>
            <person name="Berriman M."/>
            <person name="Heitman J."/>
            <person name="Gow N.A."/>
            <person name="Lorenz M.C."/>
            <person name="Birren B.W."/>
            <person name="Kellis M."/>
            <person name="Cuomo C.A."/>
        </authorList>
    </citation>
    <scope>NUCLEOTIDE SEQUENCE [LARGE SCALE GENOMIC DNA]</scope>
    <source>
        <strain evidence="6">ATCC 6260 / CBS 566 / DSM 6381 / JCM 1539 / NBRC 10279 / NRRL Y-324</strain>
    </source>
</reference>
<dbReference type="VEuPathDB" id="FungiDB:PGUG_00490"/>
<keyword evidence="6" id="KW-1185">Reference proteome</keyword>
<dbReference type="InterPro" id="IPR001650">
    <property type="entry name" value="Helicase_C-like"/>
</dbReference>
<dbReference type="GO" id="GO:0005634">
    <property type="term" value="C:nucleus"/>
    <property type="evidence" value="ECO:0007669"/>
    <property type="project" value="EnsemblFungi"/>
</dbReference>
<feature type="domain" description="Helicase C-terminal" evidence="4">
    <location>
        <begin position="564"/>
        <end position="724"/>
    </location>
</feature>
<dbReference type="GO" id="GO:0070914">
    <property type="term" value="P:UV-damage excision repair"/>
    <property type="evidence" value="ECO:0007669"/>
    <property type="project" value="EnsemblFungi"/>
</dbReference>
<dbReference type="OrthoDB" id="18781at2759"/>
<dbReference type="AlphaFoldDB" id="A5DB35"/>
<dbReference type="Pfam" id="PF00271">
    <property type="entry name" value="Helicase_C"/>
    <property type="match status" value="1"/>
</dbReference>
<dbReference type="PROSITE" id="PS51192">
    <property type="entry name" value="HELICASE_ATP_BIND_1"/>
    <property type="match status" value="1"/>
</dbReference>
<dbReference type="OMA" id="GAVHLHQ"/>
<dbReference type="Pfam" id="PF00270">
    <property type="entry name" value="DEAD"/>
    <property type="match status" value="1"/>
</dbReference>
<dbReference type="eggNOG" id="KOG4150">
    <property type="taxonomic scope" value="Eukaryota"/>
</dbReference>
<sequence length="1154" mass="130387">MNDNDENELSGGFKRLYGLFKVLNTHLTFLASHSRTTIPTFETIQKFLPNITQLDLAVITHILPQGDVAYRYVDENQVLLSFAEKVEYSWSHGYKSTKVSESTYEPETVSKQLLIFDFRDTKFHGIGSKVKGAKIKRRKVEKDKPETGFFLSTADLSLQNLSSDQLLKIITSRNSKFIRHLKPYTDKAYEDLESQCTDLIPIPPQLHDPVEELESKQVILADQSSRPSIKTMVSALKSADFYKNQVEAIETLTASRPATTLPLDKSIELHPELVFALKTVKNIDVEKDLYSHQSEALKSILAHKNHTIVSTSTSSGKSLIYQIPIVNEILWDLEENSKANKRRSTAFFIFPTKALAQDQLRHLQNLISALPSNSKRQIIIDAYDGDTPAESRSRIRRFADIIFTNPDTIHASILPNHSGYSYSDSSDGWKDFLSNLKFVVVDELHVYKGTFGVNIRYVMSRLQRIHAKITEHLSKDIIFVSCSATVSNPPSHFRAICGIHSSEHVMHIHQDGSPCSEKKLVVWNPPPLMNKRGQTQSQLQSSSEVSITNKFIPRVSSVEESARLLLHLLSKLPTIKVILFCPIRAVCELIMKEVRSLLSQQKWPNVQSSDIMSYRGGYSKSDRRLIEQKMFSGQLRAIVATNALELGIDLADLDIVIACGFSGSKSNLHQQFGRAGRGRDSNGSLAIYVSGSSPVDQYYLKNYMELCDKSEYEDLCVEGLIEIGQAQLILESHLQCAAFEWPIDLEHDMKWFTFNDSAKQQNQYVELCRTKLVTDNLGRYRTNPTYLPWPVDHCSIRHVDDNVYAVVDITDGRNVVIEEVEESRTSFTLYEGGIFLHQGVSYLVKEFNTEEKYSKVQRVEVDWTTSQRDYSDVDPIEIEVVKCLRSPLNFINDIPVFYGKILTTIKVFGYFKLNRKAEILEAVDVANPPVFLKSKGFWIDIPEKALLLIQDLKLSPAGGVHAAQHAIMNILPLFISGGATTNPNARFLSNVGEAELRTECKAPEKEFARRETSRKRPARLVFHDARGGERGTGVSAKTFEHIDEIIFTTYKRIKECECEWGCPSCVTASFCKENMLVMSKPAAIIILADLLGLPLDKIKEEVPHGPEPNMPRQSIETVLPVRQAIKFSKDVEIIASRPIAEPERIVVKTEDESD</sequence>
<evidence type="ECO:0000256" key="1">
    <source>
        <dbReference type="ARBA" id="ARBA00022741"/>
    </source>
</evidence>
<evidence type="ECO:0008006" key="7">
    <source>
        <dbReference type="Google" id="ProtNLM"/>
    </source>
</evidence>
<dbReference type="PROSITE" id="PS51194">
    <property type="entry name" value="HELICASE_CTER"/>
    <property type="match status" value="1"/>
</dbReference>
<accession>A5DB35</accession>
<dbReference type="GO" id="GO:0035861">
    <property type="term" value="C:site of double-strand break"/>
    <property type="evidence" value="ECO:0007669"/>
    <property type="project" value="EnsemblFungi"/>
</dbReference>
<dbReference type="Proteomes" id="UP000001997">
    <property type="component" value="Unassembled WGS sequence"/>
</dbReference>
<dbReference type="InterPro" id="IPR011545">
    <property type="entry name" value="DEAD/DEAH_box_helicase_dom"/>
</dbReference>
<evidence type="ECO:0000259" key="3">
    <source>
        <dbReference type="PROSITE" id="PS51192"/>
    </source>
</evidence>
<dbReference type="SMART" id="SM00487">
    <property type="entry name" value="DEXDc"/>
    <property type="match status" value="1"/>
</dbReference>
<protein>
    <recommendedName>
        <fullName evidence="7">RNA helicase</fullName>
    </recommendedName>
</protein>
<evidence type="ECO:0000256" key="2">
    <source>
        <dbReference type="ARBA" id="ARBA00022840"/>
    </source>
</evidence>
<dbReference type="GeneID" id="5129610"/>
<dbReference type="SUPFAM" id="SSF52540">
    <property type="entry name" value="P-loop containing nucleoside triphosphate hydrolases"/>
    <property type="match status" value="1"/>
</dbReference>
<dbReference type="GO" id="GO:1901255">
    <property type="term" value="P:nucleotide-excision repair involved in interstrand cross-link repair"/>
    <property type="evidence" value="ECO:0007669"/>
    <property type="project" value="EnsemblFungi"/>
</dbReference>
<proteinExistence type="predicted"/>
<name>A5DB35_PICGU</name>
<dbReference type="GO" id="GO:0043138">
    <property type="term" value="F:3'-5' DNA helicase activity"/>
    <property type="evidence" value="ECO:0007669"/>
    <property type="project" value="EnsemblFungi"/>
</dbReference>
<gene>
    <name evidence="5" type="ORF">PGUG_00490</name>
</gene>
<dbReference type="InterPro" id="IPR055227">
    <property type="entry name" value="HRQ1_WHD"/>
</dbReference>
<organism evidence="5 6">
    <name type="scientific">Meyerozyma guilliermondii (strain ATCC 6260 / CBS 566 / DSM 6381 / JCM 1539 / NBRC 10279 / NRRL Y-324)</name>
    <name type="common">Yeast</name>
    <name type="synonym">Candida guilliermondii</name>
    <dbReference type="NCBI Taxonomy" id="294746"/>
    <lineage>
        <taxon>Eukaryota</taxon>
        <taxon>Fungi</taxon>
        <taxon>Dikarya</taxon>
        <taxon>Ascomycota</taxon>
        <taxon>Saccharomycotina</taxon>
        <taxon>Pichiomycetes</taxon>
        <taxon>Debaryomycetaceae</taxon>
        <taxon>Meyerozyma</taxon>
    </lineage>
</organism>
<feature type="domain" description="Helicase ATP-binding" evidence="3">
    <location>
        <begin position="298"/>
        <end position="488"/>
    </location>
</feature>
<dbReference type="InParanoid" id="A5DB35"/>
<evidence type="ECO:0000259" key="4">
    <source>
        <dbReference type="PROSITE" id="PS51194"/>
    </source>
</evidence>
<dbReference type="FunCoup" id="A5DB35">
    <property type="interactions" value="103"/>
</dbReference>
<dbReference type="GO" id="GO:0005524">
    <property type="term" value="F:ATP binding"/>
    <property type="evidence" value="ECO:0007669"/>
    <property type="project" value="UniProtKB-KW"/>
</dbReference>